<feature type="region of interest" description="Disordered" evidence="1">
    <location>
        <begin position="1"/>
        <end position="70"/>
    </location>
</feature>
<comment type="caution">
    <text evidence="2">The sequence shown here is derived from an EMBL/GenBank/DDBJ whole genome shotgun (WGS) entry which is preliminary data.</text>
</comment>
<proteinExistence type="predicted"/>
<dbReference type="OrthoDB" id="241347at2759"/>
<keyword evidence="3" id="KW-1185">Reference proteome</keyword>
<protein>
    <submittedName>
        <fullName evidence="2">Uncharacterized protein</fullName>
    </submittedName>
</protein>
<feature type="compositionally biased region" description="Polar residues" evidence="1">
    <location>
        <begin position="1"/>
        <end position="13"/>
    </location>
</feature>
<dbReference type="Proteomes" id="UP000192257">
    <property type="component" value="Unassembled WGS sequence"/>
</dbReference>
<dbReference type="VEuPathDB" id="TriTrypDB:TM35_000053170"/>
<evidence type="ECO:0000313" key="2">
    <source>
        <dbReference type="EMBL" id="ORC91721.1"/>
    </source>
</evidence>
<organism evidence="2 3">
    <name type="scientific">Trypanosoma theileri</name>
    <dbReference type="NCBI Taxonomy" id="67003"/>
    <lineage>
        <taxon>Eukaryota</taxon>
        <taxon>Discoba</taxon>
        <taxon>Euglenozoa</taxon>
        <taxon>Kinetoplastea</taxon>
        <taxon>Metakinetoplastina</taxon>
        <taxon>Trypanosomatida</taxon>
        <taxon>Trypanosomatidae</taxon>
        <taxon>Trypanosoma</taxon>
    </lineage>
</organism>
<dbReference type="AlphaFoldDB" id="A0A1X0P4G5"/>
<dbReference type="RefSeq" id="XP_028885787.1">
    <property type="nucleotide sequence ID" value="XM_029022972.1"/>
</dbReference>
<name>A0A1X0P4G5_9TRYP</name>
<accession>A0A1X0P4G5</accession>
<feature type="compositionally biased region" description="Basic and acidic residues" evidence="1">
    <location>
        <begin position="14"/>
        <end position="24"/>
    </location>
</feature>
<evidence type="ECO:0000313" key="3">
    <source>
        <dbReference type="Proteomes" id="UP000192257"/>
    </source>
</evidence>
<dbReference type="GeneID" id="39982752"/>
<sequence length="458" mass="52677">MGKSCSKSANQAELENRRIQREIRLGLTPLPHPPSVRTSTPRPKPSLNIPPKHVDHRDRIGSSPRLSRVKTPVIQAQRNSGNGLLISPYRSRSSGTAVGPPFPPHFYPVRPPLSPPKPIMPKSIHRPSKIISKATTNVSTKPREKVKDKKESKSNLRIAKPIKNSKEKPKLKIKPVLRQALNLLCVEEIRTRSEILNEAMLRFMDLEREFRNRVKQEYIRVAAFELFALQTKSRDAVFEQEKNERKLLVFWMNQTFEEDRLMDLIEATQGRPKSNMISSHDAFYSSPKRIETHDKPIKNTMVPVEVSPSNKKEINEQNFIDGNSFDREVNYSPPEPVRIIPSVERGIFNDNLDRKIRRQTRMMREVVPSFTPKNVTIAPDLNSNYVLTNRDYNEVRSISPKRIPPPPVPDYHKDYGELSSFRSLFSDPFQTPRRKSFAELKGESDLAMKKRLTALLMA</sequence>
<gene>
    <name evidence="2" type="ORF">TM35_000053170</name>
</gene>
<reference evidence="2 3" key="1">
    <citation type="submission" date="2017-03" db="EMBL/GenBank/DDBJ databases">
        <title>An alternative strategy for trypanosome survival in the mammalian bloodstream revealed through genome and transcriptome analysis of the ubiquitous bovine parasite Trypanosoma (Megatrypanum) theileri.</title>
        <authorList>
            <person name="Kelly S."/>
            <person name="Ivens A."/>
            <person name="Mott A."/>
            <person name="O'Neill E."/>
            <person name="Emms D."/>
            <person name="Macleod O."/>
            <person name="Voorheis P."/>
            <person name="Matthews J."/>
            <person name="Matthews K."/>
            <person name="Carrington M."/>
        </authorList>
    </citation>
    <scope>NUCLEOTIDE SEQUENCE [LARGE SCALE GENOMIC DNA]</scope>
    <source>
        <strain evidence="2">Edinburgh</strain>
    </source>
</reference>
<dbReference type="EMBL" id="NBCO01000005">
    <property type="protein sequence ID" value="ORC91721.1"/>
    <property type="molecule type" value="Genomic_DNA"/>
</dbReference>
<evidence type="ECO:0000256" key="1">
    <source>
        <dbReference type="SAM" id="MobiDB-lite"/>
    </source>
</evidence>